<organism evidence="5 6">
    <name type="scientific">Goodea atripinnis</name>
    <dbReference type="NCBI Taxonomy" id="208336"/>
    <lineage>
        <taxon>Eukaryota</taxon>
        <taxon>Metazoa</taxon>
        <taxon>Chordata</taxon>
        <taxon>Craniata</taxon>
        <taxon>Vertebrata</taxon>
        <taxon>Euteleostomi</taxon>
        <taxon>Actinopterygii</taxon>
        <taxon>Neopterygii</taxon>
        <taxon>Teleostei</taxon>
        <taxon>Neoteleostei</taxon>
        <taxon>Acanthomorphata</taxon>
        <taxon>Ovalentaria</taxon>
        <taxon>Atherinomorphae</taxon>
        <taxon>Cyprinodontiformes</taxon>
        <taxon>Goodeidae</taxon>
        <taxon>Goodea</taxon>
    </lineage>
</organism>
<comment type="caution">
    <text evidence="5">The sequence shown here is derived from an EMBL/GenBank/DDBJ whole genome shotgun (WGS) entry which is preliminary data.</text>
</comment>
<evidence type="ECO:0000256" key="1">
    <source>
        <dbReference type="ARBA" id="ARBA00010197"/>
    </source>
</evidence>
<comment type="subcellular location">
    <subcellularLocation>
        <location evidence="2">Nucleus</location>
    </subcellularLocation>
</comment>
<evidence type="ECO:0000313" key="5">
    <source>
        <dbReference type="EMBL" id="MEQ2171269.1"/>
    </source>
</evidence>
<evidence type="ECO:0000256" key="2">
    <source>
        <dbReference type="RuleBase" id="RU367140"/>
    </source>
</evidence>
<dbReference type="Pfam" id="PF02731">
    <property type="entry name" value="SKIP_SNW"/>
    <property type="match status" value="1"/>
</dbReference>
<comment type="function">
    <text evidence="2">Involved in pre-mRNA splicing.</text>
</comment>
<dbReference type="InterPro" id="IPR004015">
    <property type="entry name" value="SKI-int_prot_SKIP_SNW-dom"/>
</dbReference>
<dbReference type="Proteomes" id="UP001476798">
    <property type="component" value="Unassembled WGS sequence"/>
</dbReference>
<evidence type="ECO:0000256" key="3">
    <source>
        <dbReference type="SAM" id="MobiDB-lite"/>
    </source>
</evidence>
<feature type="region of interest" description="Disordered" evidence="3">
    <location>
        <begin position="128"/>
        <end position="189"/>
    </location>
</feature>
<protein>
    <recommendedName>
        <fullName evidence="2">SNW domain-containing protein 1</fullName>
    </recommendedName>
</protein>
<proteinExistence type="inferred from homology"/>
<dbReference type="PANTHER" id="PTHR12096">
    <property type="entry name" value="NUCLEAR PROTEIN SKIP-RELATED"/>
    <property type="match status" value="1"/>
</dbReference>
<keyword evidence="2" id="KW-0507">mRNA processing</keyword>
<keyword evidence="2" id="KW-0747">Spliceosome</keyword>
<dbReference type="EMBL" id="JAHRIO010040471">
    <property type="protein sequence ID" value="MEQ2171269.1"/>
    <property type="molecule type" value="Genomic_DNA"/>
</dbReference>
<keyword evidence="6" id="KW-1185">Reference proteome</keyword>
<feature type="domain" description="SKI-interacting protein SKIP SNW" evidence="4">
    <location>
        <begin position="1"/>
        <end position="71"/>
    </location>
</feature>
<evidence type="ECO:0000313" key="6">
    <source>
        <dbReference type="Proteomes" id="UP001476798"/>
    </source>
</evidence>
<dbReference type="InterPro" id="IPR017862">
    <property type="entry name" value="SKI-int_prot_SKIP"/>
</dbReference>
<accession>A0ABV0NK54</accession>
<keyword evidence="2" id="KW-0508">mRNA splicing</keyword>
<name>A0ABV0NK54_9TELE</name>
<reference evidence="5 6" key="1">
    <citation type="submission" date="2021-06" db="EMBL/GenBank/DDBJ databases">
        <authorList>
            <person name="Palmer J.M."/>
        </authorList>
    </citation>
    <scope>NUCLEOTIDE SEQUENCE [LARGE SCALE GENOMIC DNA]</scope>
    <source>
        <strain evidence="5 6">GA_2019</strain>
        <tissue evidence="5">Muscle</tissue>
    </source>
</reference>
<gene>
    <name evidence="5" type="ORF">GOODEAATRI_008985</name>
</gene>
<comment type="similarity">
    <text evidence="1 2">Belongs to the SNW family.</text>
</comment>
<sequence>MTVKEQQEWKIPPCISNWKNAKGYTIPLDKRLAADGRGLQTVHINENFAKLAEALYIADRKAREAVEMRAQGMDSGFAGGEDETYNVYDQPFRSGRDMASNIYRPSKNIDKDAYSDDFDSLMQNNRFAPDKEFSGADHGQRRDGPVQFEEDPFGLDKFLEQAKQHGGSKRPSTSNRSKDDYHDKKRRKE</sequence>
<feature type="compositionally biased region" description="Basic and acidic residues" evidence="3">
    <location>
        <begin position="128"/>
        <end position="144"/>
    </location>
</feature>
<evidence type="ECO:0000259" key="4">
    <source>
        <dbReference type="Pfam" id="PF02731"/>
    </source>
</evidence>
<keyword evidence="2" id="KW-0539">Nucleus</keyword>
<comment type="subunit">
    <text evidence="2">Identified in the spliceosome C complex.</text>
</comment>